<keyword evidence="1" id="KW-0805">Transcription regulation</keyword>
<dbReference type="InterPro" id="IPR010982">
    <property type="entry name" value="Lambda_DNA-bd_dom_sf"/>
</dbReference>
<gene>
    <name evidence="5" type="ORF">SAMN05216223_11342</name>
</gene>
<dbReference type="RefSeq" id="WP_103888555.1">
    <property type="nucleotide sequence ID" value="NZ_FNVU01000013.1"/>
</dbReference>
<evidence type="ECO:0000259" key="4">
    <source>
        <dbReference type="PROSITE" id="PS50932"/>
    </source>
</evidence>
<dbReference type="PROSITE" id="PS00356">
    <property type="entry name" value="HTH_LACI_1"/>
    <property type="match status" value="1"/>
</dbReference>
<dbReference type="CDD" id="cd01392">
    <property type="entry name" value="HTH_LacI"/>
    <property type="match status" value="1"/>
</dbReference>
<dbReference type="AlphaFoldDB" id="A0A1H6DBS6"/>
<dbReference type="PANTHER" id="PTHR30146">
    <property type="entry name" value="LACI-RELATED TRANSCRIPTIONAL REPRESSOR"/>
    <property type="match status" value="1"/>
</dbReference>
<accession>A0A1H6DBS6</accession>
<name>A0A1H6DBS6_9ACTN</name>
<dbReference type="InterPro" id="IPR000843">
    <property type="entry name" value="HTH_LacI"/>
</dbReference>
<dbReference type="Proteomes" id="UP000236754">
    <property type="component" value="Unassembled WGS sequence"/>
</dbReference>
<protein>
    <submittedName>
        <fullName evidence="5">Transcriptional regulator, LacI family</fullName>
    </submittedName>
</protein>
<dbReference type="OrthoDB" id="37081at2"/>
<dbReference type="EMBL" id="FNVU01000013">
    <property type="protein sequence ID" value="SEG81916.1"/>
    <property type="molecule type" value="Genomic_DNA"/>
</dbReference>
<organism evidence="5 6">
    <name type="scientific">Actinacidiphila yanglinensis</name>
    <dbReference type="NCBI Taxonomy" id="310779"/>
    <lineage>
        <taxon>Bacteria</taxon>
        <taxon>Bacillati</taxon>
        <taxon>Actinomycetota</taxon>
        <taxon>Actinomycetes</taxon>
        <taxon>Kitasatosporales</taxon>
        <taxon>Streptomycetaceae</taxon>
        <taxon>Actinacidiphila</taxon>
    </lineage>
</organism>
<sequence>MSRADGPPNTEENPPNRRTVTIRDVAAEAQVSLGTVSNVLNRSNAVAPEKRQRVLDAIDTLGFVKHAGAALMRGGKARTIGLVALDVRNPFFTELARGAEDAARENGRLLILCNSDEDAEQERSYLELLAEQRVLGVVISPVDERNETLSWLRERGTAVVLLGRPRQDYCSVRVDDVAGGRLAAEHLLDLGHRRLAYVTAPLTIEQYQERLEGVRQALRGRGLAEDSCRVIEVGSLGTAAEGRLASARLREEYPEVTGVACGNDLLALGVVGGLLRQGVRVPEDVSVVGFDDIEMAEQNPLPLTTIRQPKAELGYVATNLLLDEAQRGGVHAHREVMFQPELVVRETTRAPAGEASP</sequence>
<dbReference type="PANTHER" id="PTHR30146:SF109">
    <property type="entry name" value="HTH-TYPE TRANSCRIPTIONAL REGULATOR GALS"/>
    <property type="match status" value="1"/>
</dbReference>
<evidence type="ECO:0000256" key="2">
    <source>
        <dbReference type="ARBA" id="ARBA00023125"/>
    </source>
</evidence>
<evidence type="ECO:0000313" key="6">
    <source>
        <dbReference type="Proteomes" id="UP000236754"/>
    </source>
</evidence>
<evidence type="ECO:0000256" key="3">
    <source>
        <dbReference type="ARBA" id="ARBA00023163"/>
    </source>
</evidence>
<dbReference type="InterPro" id="IPR028082">
    <property type="entry name" value="Peripla_BP_I"/>
</dbReference>
<dbReference type="Gene3D" id="3.40.50.2300">
    <property type="match status" value="2"/>
</dbReference>
<dbReference type="Gene3D" id="1.10.260.40">
    <property type="entry name" value="lambda repressor-like DNA-binding domains"/>
    <property type="match status" value="1"/>
</dbReference>
<dbReference type="Pfam" id="PF13377">
    <property type="entry name" value="Peripla_BP_3"/>
    <property type="match status" value="1"/>
</dbReference>
<keyword evidence="3" id="KW-0804">Transcription</keyword>
<dbReference type="GO" id="GO:0000976">
    <property type="term" value="F:transcription cis-regulatory region binding"/>
    <property type="evidence" value="ECO:0007669"/>
    <property type="project" value="TreeGrafter"/>
</dbReference>
<dbReference type="Pfam" id="PF00356">
    <property type="entry name" value="LacI"/>
    <property type="match status" value="1"/>
</dbReference>
<dbReference type="SUPFAM" id="SSF53822">
    <property type="entry name" value="Periplasmic binding protein-like I"/>
    <property type="match status" value="1"/>
</dbReference>
<evidence type="ECO:0000313" key="5">
    <source>
        <dbReference type="EMBL" id="SEG81916.1"/>
    </source>
</evidence>
<dbReference type="SUPFAM" id="SSF47413">
    <property type="entry name" value="lambda repressor-like DNA-binding domains"/>
    <property type="match status" value="1"/>
</dbReference>
<dbReference type="CDD" id="cd06293">
    <property type="entry name" value="PBP1_LacI-like"/>
    <property type="match status" value="1"/>
</dbReference>
<evidence type="ECO:0000256" key="1">
    <source>
        <dbReference type="ARBA" id="ARBA00023015"/>
    </source>
</evidence>
<proteinExistence type="predicted"/>
<keyword evidence="6" id="KW-1185">Reference proteome</keyword>
<feature type="domain" description="HTH lacI-type" evidence="4">
    <location>
        <begin position="20"/>
        <end position="74"/>
    </location>
</feature>
<keyword evidence="2" id="KW-0238">DNA-binding</keyword>
<dbReference type="InterPro" id="IPR046335">
    <property type="entry name" value="LacI/GalR-like_sensor"/>
</dbReference>
<dbReference type="PROSITE" id="PS50932">
    <property type="entry name" value="HTH_LACI_2"/>
    <property type="match status" value="1"/>
</dbReference>
<dbReference type="SMART" id="SM00354">
    <property type="entry name" value="HTH_LACI"/>
    <property type="match status" value="1"/>
</dbReference>
<dbReference type="GO" id="GO:0003700">
    <property type="term" value="F:DNA-binding transcription factor activity"/>
    <property type="evidence" value="ECO:0007669"/>
    <property type="project" value="TreeGrafter"/>
</dbReference>
<reference evidence="5 6" key="1">
    <citation type="submission" date="2016-10" db="EMBL/GenBank/DDBJ databases">
        <authorList>
            <person name="de Groot N.N."/>
        </authorList>
    </citation>
    <scope>NUCLEOTIDE SEQUENCE [LARGE SCALE GENOMIC DNA]</scope>
    <source>
        <strain evidence="5 6">CGMCC 4.2023</strain>
    </source>
</reference>